<dbReference type="AlphaFoldDB" id="A0A3N7F4B1"/>
<dbReference type="InParanoid" id="A0A3N7F4B1"/>
<feature type="signal peptide" evidence="1">
    <location>
        <begin position="1"/>
        <end position="25"/>
    </location>
</feature>
<accession>A0A3N7F4B1</accession>
<feature type="chain" id="PRO_5018231746" evidence="1">
    <location>
        <begin position="26"/>
        <end position="149"/>
    </location>
</feature>
<dbReference type="Proteomes" id="UP000006729">
    <property type="component" value="Chromosome 6"/>
</dbReference>
<protein>
    <submittedName>
        <fullName evidence="2">Uncharacterized protein</fullName>
    </submittedName>
</protein>
<keyword evidence="3" id="KW-1185">Reference proteome</keyword>
<keyword evidence="1" id="KW-0732">Signal</keyword>
<reference evidence="2 3" key="1">
    <citation type="journal article" date="2006" name="Science">
        <title>The genome of black cottonwood, Populus trichocarpa (Torr. &amp; Gray).</title>
        <authorList>
            <person name="Tuskan G.A."/>
            <person name="Difazio S."/>
            <person name="Jansson S."/>
            <person name="Bohlmann J."/>
            <person name="Grigoriev I."/>
            <person name="Hellsten U."/>
            <person name="Putnam N."/>
            <person name="Ralph S."/>
            <person name="Rombauts S."/>
            <person name="Salamov A."/>
            <person name="Schein J."/>
            <person name="Sterck L."/>
            <person name="Aerts A."/>
            <person name="Bhalerao R.R."/>
            <person name="Bhalerao R.P."/>
            <person name="Blaudez D."/>
            <person name="Boerjan W."/>
            <person name="Brun A."/>
            <person name="Brunner A."/>
            <person name="Busov V."/>
            <person name="Campbell M."/>
            <person name="Carlson J."/>
            <person name="Chalot M."/>
            <person name="Chapman J."/>
            <person name="Chen G.L."/>
            <person name="Cooper D."/>
            <person name="Coutinho P.M."/>
            <person name="Couturier J."/>
            <person name="Covert S."/>
            <person name="Cronk Q."/>
            <person name="Cunningham R."/>
            <person name="Davis J."/>
            <person name="Degroeve S."/>
            <person name="Dejardin A."/>
            <person name="Depamphilis C."/>
            <person name="Detter J."/>
            <person name="Dirks B."/>
            <person name="Dubchak I."/>
            <person name="Duplessis S."/>
            <person name="Ehlting J."/>
            <person name="Ellis B."/>
            <person name="Gendler K."/>
            <person name="Goodstein D."/>
            <person name="Gribskov M."/>
            <person name="Grimwood J."/>
            <person name="Groover A."/>
            <person name="Gunter L."/>
            <person name="Hamberger B."/>
            <person name="Heinze B."/>
            <person name="Helariutta Y."/>
            <person name="Henrissat B."/>
            <person name="Holligan D."/>
            <person name="Holt R."/>
            <person name="Huang W."/>
            <person name="Islam-Faridi N."/>
            <person name="Jones S."/>
            <person name="Jones-Rhoades M."/>
            <person name="Jorgensen R."/>
            <person name="Joshi C."/>
            <person name="Kangasjarvi J."/>
            <person name="Karlsson J."/>
            <person name="Kelleher C."/>
            <person name="Kirkpatrick R."/>
            <person name="Kirst M."/>
            <person name="Kohler A."/>
            <person name="Kalluri U."/>
            <person name="Larimer F."/>
            <person name="Leebens-Mack J."/>
            <person name="Leple J.C."/>
            <person name="Locascio P."/>
            <person name="Lou Y."/>
            <person name="Lucas S."/>
            <person name="Martin F."/>
            <person name="Montanini B."/>
            <person name="Napoli C."/>
            <person name="Nelson D.R."/>
            <person name="Nelson C."/>
            <person name="Nieminen K."/>
            <person name="Nilsson O."/>
            <person name="Pereda V."/>
            <person name="Peter G."/>
            <person name="Philippe R."/>
            <person name="Pilate G."/>
            <person name="Poliakov A."/>
            <person name="Razumovskaya J."/>
            <person name="Richardson P."/>
            <person name="Rinaldi C."/>
            <person name="Ritland K."/>
            <person name="Rouze P."/>
            <person name="Ryaboy D."/>
            <person name="Schmutz J."/>
            <person name="Schrader J."/>
            <person name="Segerman B."/>
            <person name="Shin H."/>
            <person name="Siddiqui A."/>
            <person name="Sterky F."/>
            <person name="Terry A."/>
            <person name="Tsai C.J."/>
            <person name="Uberbacher E."/>
            <person name="Unneberg P."/>
            <person name="Vahala J."/>
            <person name="Wall K."/>
            <person name="Wessler S."/>
            <person name="Yang G."/>
            <person name="Yin T."/>
            <person name="Douglas C."/>
            <person name="Marra M."/>
            <person name="Sandberg G."/>
            <person name="Van de Peer Y."/>
            <person name="Rokhsar D."/>
        </authorList>
    </citation>
    <scope>NUCLEOTIDE SEQUENCE [LARGE SCALE GENOMIC DNA]</scope>
    <source>
        <strain evidence="3">cv. Nisqually</strain>
    </source>
</reference>
<evidence type="ECO:0000313" key="2">
    <source>
        <dbReference type="EMBL" id="RQO92056.1"/>
    </source>
</evidence>
<dbReference type="EMBL" id="CM009295">
    <property type="protein sequence ID" value="RQO92056.1"/>
    <property type="molecule type" value="Genomic_DNA"/>
</dbReference>
<gene>
    <name evidence="2" type="ORF">POPTR_006G219750</name>
</gene>
<organism evidence="2 3">
    <name type="scientific">Populus trichocarpa</name>
    <name type="common">Western balsam poplar</name>
    <name type="synonym">Populus balsamifera subsp. trichocarpa</name>
    <dbReference type="NCBI Taxonomy" id="3694"/>
    <lineage>
        <taxon>Eukaryota</taxon>
        <taxon>Viridiplantae</taxon>
        <taxon>Streptophyta</taxon>
        <taxon>Embryophyta</taxon>
        <taxon>Tracheophyta</taxon>
        <taxon>Spermatophyta</taxon>
        <taxon>Magnoliopsida</taxon>
        <taxon>eudicotyledons</taxon>
        <taxon>Gunneridae</taxon>
        <taxon>Pentapetalae</taxon>
        <taxon>rosids</taxon>
        <taxon>fabids</taxon>
        <taxon>Malpighiales</taxon>
        <taxon>Salicaceae</taxon>
        <taxon>Saliceae</taxon>
        <taxon>Populus</taxon>
    </lineage>
</organism>
<proteinExistence type="predicted"/>
<evidence type="ECO:0000256" key="1">
    <source>
        <dbReference type="SAM" id="SignalP"/>
    </source>
</evidence>
<name>A0A3N7F4B1_POPTR</name>
<sequence>MLMIVLRFNQGGTTLLLFCSRVVEANPCMAIVIPVIGEDVGPQLRNWRSYMDRFFIWTQSPTKVIYWPESRDPKCSKNPALKDSTTFREGQYWIISATHMQELLPKITFQTHGQEETHGRRWRGMAWSTSALTRLVRLCLLLWLVSFRI</sequence>
<evidence type="ECO:0000313" key="3">
    <source>
        <dbReference type="Proteomes" id="UP000006729"/>
    </source>
</evidence>